<dbReference type="InterPro" id="IPR032758">
    <property type="entry name" value="MqsA/HigA-2"/>
</dbReference>
<dbReference type="InterPro" id="IPR010982">
    <property type="entry name" value="Lambda_DNA-bd_dom_sf"/>
</dbReference>
<evidence type="ECO:0000313" key="3">
    <source>
        <dbReference type="EMBL" id="PZX36229.1"/>
    </source>
</evidence>
<dbReference type="GO" id="GO:0003677">
    <property type="term" value="F:DNA binding"/>
    <property type="evidence" value="ECO:0007669"/>
    <property type="project" value="InterPro"/>
</dbReference>
<proteinExistence type="predicted"/>
<feature type="domain" description="HTH cro/C1-type" evidence="2">
    <location>
        <begin position="70"/>
        <end position="123"/>
    </location>
</feature>
<keyword evidence="4" id="KW-1185">Reference proteome</keyword>
<dbReference type="Gene3D" id="1.10.260.40">
    <property type="entry name" value="lambda repressor-like DNA-binding domains"/>
    <property type="match status" value="1"/>
</dbReference>
<comment type="caution">
    <text evidence="3">The sequence shown here is derived from an EMBL/GenBank/DDBJ whole genome shotgun (WGS) entry which is preliminary data.</text>
</comment>
<evidence type="ECO:0000256" key="1">
    <source>
        <dbReference type="SAM" id="MobiDB-lite"/>
    </source>
</evidence>
<dbReference type="EMBL" id="QKZQ01000036">
    <property type="protein sequence ID" value="PZX36229.1"/>
    <property type="molecule type" value="Genomic_DNA"/>
</dbReference>
<dbReference type="AlphaFoldDB" id="A0A2W7Q5P1"/>
<dbReference type="InterPro" id="IPR001387">
    <property type="entry name" value="Cro/C1-type_HTH"/>
</dbReference>
<reference evidence="3 4" key="1">
    <citation type="submission" date="2018-06" db="EMBL/GenBank/DDBJ databases">
        <title>Genomic Encyclopedia of Archaeal and Bacterial Type Strains, Phase II (KMG-II): from individual species to whole genera.</title>
        <authorList>
            <person name="Goeker M."/>
        </authorList>
    </citation>
    <scope>NUCLEOTIDE SEQUENCE [LARGE SCALE GENOMIC DNA]</scope>
    <source>
        <strain evidence="3 4">DSM 13087</strain>
    </source>
</reference>
<dbReference type="CDD" id="cd00093">
    <property type="entry name" value="HTH_XRE"/>
    <property type="match status" value="1"/>
</dbReference>
<dbReference type="SUPFAM" id="SSF47413">
    <property type="entry name" value="lambda repressor-like DNA-binding domains"/>
    <property type="match status" value="1"/>
</dbReference>
<sequence length="160" mass="17854">MTDTRIHPVTGKELTRGVRVQVVSFGILTAEVDVPGWYPDDDSDSIHSGADLEMKETVFMALRKKYGDRVRETRKKLKLTQVQAGMIVGGGKRAFQKYERGVMAPSDAAIGLLEVLRAKPEMVEILKDIRKDVRVARVKGTQDTNGKVKGRRSRRESLSA</sequence>
<dbReference type="PROSITE" id="PS50943">
    <property type="entry name" value="HTH_CROC1"/>
    <property type="match status" value="1"/>
</dbReference>
<dbReference type="Proteomes" id="UP000249364">
    <property type="component" value="Unassembled WGS sequence"/>
</dbReference>
<dbReference type="Pfam" id="PF15731">
    <property type="entry name" value="MqsA_antitoxin"/>
    <property type="match status" value="1"/>
</dbReference>
<gene>
    <name evidence="3" type="ORF">LY56_03515</name>
</gene>
<dbReference type="OrthoDB" id="7349669at2"/>
<organism evidence="3 4">
    <name type="scientific">Roseinatronobacter thiooxidans</name>
    <dbReference type="NCBI Taxonomy" id="121821"/>
    <lineage>
        <taxon>Bacteria</taxon>
        <taxon>Pseudomonadati</taxon>
        <taxon>Pseudomonadota</taxon>
        <taxon>Alphaproteobacteria</taxon>
        <taxon>Rhodobacterales</taxon>
        <taxon>Paracoccaceae</taxon>
        <taxon>Roseinatronobacter</taxon>
    </lineage>
</organism>
<accession>A0A2W7Q5P1</accession>
<feature type="region of interest" description="Disordered" evidence="1">
    <location>
        <begin position="137"/>
        <end position="160"/>
    </location>
</feature>
<evidence type="ECO:0000313" key="4">
    <source>
        <dbReference type="Proteomes" id="UP000249364"/>
    </source>
</evidence>
<evidence type="ECO:0000259" key="2">
    <source>
        <dbReference type="PROSITE" id="PS50943"/>
    </source>
</evidence>
<protein>
    <submittedName>
        <fullName evidence="3">HTH-type transcriptional regulator/antitoxin MqsA</fullName>
    </submittedName>
</protein>
<dbReference type="RefSeq" id="WP_111361491.1">
    <property type="nucleotide sequence ID" value="NZ_QKZQ01000036.1"/>
</dbReference>
<name>A0A2W7Q5P1_9RHOB</name>